<evidence type="ECO:0000313" key="3">
    <source>
        <dbReference type="Proteomes" id="UP000321577"/>
    </source>
</evidence>
<evidence type="ECO:0008006" key="4">
    <source>
        <dbReference type="Google" id="ProtNLM"/>
    </source>
</evidence>
<accession>A0A512MH34</accession>
<dbReference type="AlphaFoldDB" id="A0A512MH34"/>
<sequence length="365" mass="41727">MKRSSFLLSLASLLSTRWAGACAWDRDTVIVESRLRKEASGRFDIVAAILGYFDRNPPLYYEMRHQRMEKESMSASDNLSLYDDGGVAADRLGKSDLAIQWMQRKKIRMQLQGDKATKEDRYRYYANLGTFHAHKWVKQPEPFRDRAELQKAIEAINAALQVNPEGHFSREIYQMVLLDWFNDQSDNPDAPGSQWPLGRFFGMADAMEKALNRKQDILGRCEGLAGLVTLGAAWQSPDVFILITNGLHTVGKYGIAELASLRAQEILATGRKPFYPVMPVDPEEWTTDKGVRTPEGLMRRKNEVLSEQDRLKTRQFFESARKAVESRQSQRTSFMMSKLEKGQHPDTHADFWSGWAEPAIPQYPD</sequence>
<organism evidence="2 3">
    <name type="scientific">Brevifollis gellanilyticus</name>
    <dbReference type="NCBI Taxonomy" id="748831"/>
    <lineage>
        <taxon>Bacteria</taxon>
        <taxon>Pseudomonadati</taxon>
        <taxon>Verrucomicrobiota</taxon>
        <taxon>Verrucomicrobiia</taxon>
        <taxon>Verrucomicrobiales</taxon>
        <taxon>Verrucomicrobiaceae</taxon>
    </lineage>
</organism>
<gene>
    <name evidence="2" type="ORF">BGE01nite_53410</name>
</gene>
<proteinExistence type="predicted"/>
<keyword evidence="3" id="KW-1185">Reference proteome</keyword>
<feature type="chain" id="PRO_5022169255" description="Lipoprotein" evidence="1">
    <location>
        <begin position="24"/>
        <end position="365"/>
    </location>
</feature>
<protein>
    <recommendedName>
        <fullName evidence="4">Lipoprotein</fullName>
    </recommendedName>
</protein>
<name>A0A512MH34_9BACT</name>
<feature type="signal peptide" evidence="1">
    <location>
        <begin position="1"/>
        <end position="23"/>
    </location>
</feature>
<dbReference type="EMBL" id="BKAG01000068">
    <property type="protein sequence ID" value="GEP46050.1"/>
    <property type="molecule type" value="Genomic_DNA"/>
</dbReference>
<dbReference type="Proteomes" id="UP000321577">
    <property type="component" value="Unassembled WGS sequence"/>
</dbReference>
<comment type="caution">
    <text evidence="2">The sequence shown here is derived from an EMBL/GenBank/DDBJ whole genome shotgun (WGS) entry which is preliminary data.</text>
</comment>
<reference evidence="2 3" key="1">
    <citation type="submission" date="2019-07" db="EMBL/GenBank/DDBJ databases">
        <title>Whole genome shotgun sequence of Brevifollis gellanilyticus NBRC 108608.</title>
        <authorList>
            <person name="Hosoyama A."/>
            <person name="Uohara A."/>
            <person name="Ohji S."/>
            <person name="Ichikawa N."/>
        </authorList>
    </citation>
    <scope>NUCLEOTIDE SEQUENCE [LARGE SCALE GENOMIC DNA]</scope>
    <source>
        <strain evidence="2 3">NBRC 108608</strain>
    </source>
</reference>
<evidence type="ECO:0000313" key="2">
    <source>
        <dbReference type="EMBL" id="GEP46050.1"/>
    </source>
</evidence>
<evidence type="ECO:0000256" key="1">
    <source>
        <dbReference type="SAM" id="SignalP"/>
    </source>
</evidence>
<keyword evidence="1" id="KW-0732">Signal</keyword>